<dbReference type="SMART" id="SM01149">
    <property type="entry name" value="DUF1237"/>
    <property type="match status" value="1"/>
</dbReference>
<gene>
    <name evidence="1" type="ORF">IAC96_03110</name>
</gene>
<keyword evidence="1" id="KW-0378">Hydrolase</keyword>
<dbReference type="GO" id="GO:0005975">
    <property type="term" value="P:carbohydrate metabolic process"/>
    <property type="evidence" value="ECO:0007669"/>
    <property type="project" value="InterPro"/>
</dbReference>
<dbReference type="PANTHER" id="PTHR31047:SF0">
    <property type="entry name" value="MEIOTICALLY UP-REGULATED GENE 157 PROTEIN"/>
    <property type="match status" value="1"/>
</dbReference>
<organism evidence="1 2">
    <name type="scientific">Candidatus Fimimorpha faecalis</name>
    <dbReference type="NCBI Taxonomy" id="2840824"/>
    <lineage>
        <taxon>Bacteria</taxon>
        <taxon>Bacillati</taxon>
        <taxon>Bacillota</taxon>
        <taxon>Clostridia</taxon>
        <taxon>Eubacteriales</taxon>
        <taxon>Candidatus Fimimorpha</taxon>
    </lineage>
</organism>
<reference evidence="1" key="2">
    <citation type="journal article" date="2021" name="PeerJ">
        <title>Extensive microbial diversity within the chicken gut microbiome revealed by metagenomics and culture.</title>
        <authorList>
            <person name="Gilroy R."/>
            <person name="Ravi A."/>
            <person name="Getino M."/>
            <person name="Pursley I."/>
            <person name="Horton D.L."/>
            <person name="Alikhan N.F."/>
            <person name="Baker D."/>
            <person name="Gharbi K."/>
            <person name="Hall N."/>
            <person name="Watson M."/>
            <person name="Adriaenssens E.M."/>
            <person name="Foster-Nyarko E."/>
            <person name="Jarju S."/>
            <person name="Secka A."/>
            <person name="Antonio M."/>
            <person name="Oren A."/>
            <person name="Chaudhuri R.R."/>
            <person name="La Ragione R."/>
            <person name="Hildebrand F."/>
            <person name="Pallen M.J."/>
        </authorList>
    </citation>
    <scope>NUCLEOTIDE SEQUENCE</scope>
    <source>
        <strain evidence="1">ChiW13-3771</strain>
    </source>
</reference>
<dbReference type="GO" id="GO:0016787">
    <property type="term" value="F:hydrolase activity"/>
    <property type="evidence" value="ECO:0007669"/>
    <property type="project" value="UniProtKB-KW"/>
</dbReference>
<dbReference type="Gene3D" id="1.50.10.10">
    <property type="match status" value="1"/>
</dbReference>
<sequence length="421" mass="48769">MRRLLAEVKEKLSGDEKMFQIFENCYTNTLDTTVKKMEDGTTYVITGDIPAMWLRDSVCQLRPYLVLAKDDPEMIDLMQGLVERQFQFICIDPYANAFNEAPNGNCWEKDETDMGPWLWERKYEIDSLCFPLQFAYLIWKNTGRVEHFNQTFCDGVRKILAVWKTEQYHEEKSSYRFIRRNSFFQDTLSRDGKGALVRSGIGMTWSGFRPSDDACTYGYLVPSNMFAVVVLNYLEEIAEKVLNDLQLKKEASELKNEIYEGIETYAITKVESIGDVYAYETDGYGMYNLMDDSNVPSLLAMDYIGYQPKNPTVAENTRKMILSKKNPYYYEGKYAKGMGSPHTPPGYIWHIGLALQGLTSKSEKEKWDILELMKQTDGNTGLMHEGFDPDDPTKYTREWFSWANAMFCELLLDCLGYKIEK</sequence>
<dbReference type="AlphaFoldDB" id="A0A9D1ECN1"/>
<evidence type="ECO:0000313" key="2">
    <source>
        <dbReference type="Proteomes" id="UP000824201"/>
    </source>
</evidence>
<dbReference type="Pfam" id="PF06824">
    <property type="entry name" value="Glyco_hydro_125"/>
    <property type="match status" value="1"/>
</dbReference>
<dbReference type="SUPFAM" id="SSF48208">
    <property type="entry name" value="Six-hairpin glycosidases"/>
    <property type="match status" value="1"/>
</dbReference>
<comment type="caution">
    <text evidence="1">The sequence shown here is derived from an EMBL/GenBank/DDBJ whole genome shotgun (WGS) entry which is preliminary data.</text>
</comment>
<dbReference type="InterPro" id="IPR012341">
    <property type="entry name" value="6hp_glycosidase-like_sf"/>
</dbReference>
<reference evidence="1" key="1">
    <citation type="submission" date="2020-10" db="EMBL/GenBank/DDBJ databases">
        <authorList>
            <person name="Gilroy R."/>
        </authorList>
    </citation>
    <scope>NUCLEOTIDE SEQUENCE</scope>
    <source>
        <strain evidence="1">ChiW13-3771</strain>
    </source>
</reference>
<dbReference type="EMBL" id="DVHN01000035">
    <property type="protein sequence ID" value="HIR87919.1"/>
    <property type="molecule type" value="Genomic_DNA"/>
</dbReference>
<dbReference type="Proteomes" id="UP000824201">
    <property type="component" value="Unassembled WGS sequence"/>
</dbReference>
<dbReference type="InterPro" id="IPR008313">
    <property type="entry name" value="GH125"/>
</dbReference>
<dbReference type="PANTHER" id="PTHR31047">
    <property type="entry name" value="MEIOTICALLY UP-REGULATED GENE 157 PROTEIN"/>
    <property type="match status" value="1"/>
</dbReference>
<proteinExistence type="predicted"/>
<protein>
    <submittedName>
        <fullName evidence="1">Glycoside hydrolase family 125 protein</fullName>
    </submittedName>
</protein>
<dbReference type="InterPro" id="IPR008928">
    <property type="entry name" value="6-hairpin_glycosidase_sf"/>
</dbReference>
<name>A0A9D1ECN1_9FIRM</name>
<accession>A0A9D1ECN1</accession>
<dbReference type="PIRSF" id="PIRSF028846">
    <property type="entry name" value="UCP028846"/>
    <property type="match status" value="1"/>
</dbReference>
<evidence type="ECO:0000313" key="1">
    <source>
        <dbReference type="EMBL" id="HIR87919.1"/>
    </source>
</evidence>